<protein>
    <submittedName>
        <fullName evidence="2">Molybdopterin-guanine dinucleotide biosynthesis protein B</fullName>
    </submittedName>
</protein>
<dbReference type="EMBL" id="FNAR01000001">
    <property type="protein sequence ID" value="SDD76078.1"/>
    <property type="molecule type" value="Genomic_DNA"/>
</dbReference>
<dbReference type="AlphaFoldDB" id="A0A1G6XD34"/>
<dbReference type="Pfam" id="PF03205">
    <property type="entry name" value="MobB"/>
    <property type="match status" value="1"/>
</dbReference>
<dbReference type="Gene3D" id="3.40.50.300">
    <property type="entry name" value="P-loop containing nucleotide triphosphate hydrolases"/>
    <property type="match status" value="1"/>
</dbReference>
<accession>A0A1G6XD34</accession>
<dbReference type="InterPro" id="IPR004435">
    <property type="entry name" value="MobB_dom"/>
</dbReference>
<dbReference type="PANTHER" id="PTHR40072:SF1">
    <property type="entry name" value="MOLYBDOPTERIN-GUANINE DINUCLEOTIDE BIOSYNTHESIS ADAPTER PROTEIN"/>
    <property type="match status" value="1"/>
</dbReference>
<reference evidence="2 3" key="1">
    <citation type="submission" date="2016-10" db="EMBL/GenBank/DDBJ databases">
        <authorList>
            <person name="de Groot N.N."/>
        </authorList>
    </citation>
    <scope>NUCLEOTIDE SEQUENCE [LARGE SCALE GENOMIC DNA]</scope>
    <source>
        <strain evidence="2 3">CGMCC 1.6762</strain>
    </source>
</reference>
<dbReference type="OrthoDB" id="9786803at2"/>
<evidence type="ECO:0000259" key="1">
    <source>
        <dbReference type="Pfam" id="PF03205"/>
    </source>
</evidence>
<evidence type="ECO:0000313" key="3">
    <source>
        <dbReference type="Proteomes" id="UP000198823"/>
    </source>
</evidence>
<dbReference type="GO" id="GO:0006777">
    <property type="term" value="P:Mo-molybdopterin cofactor biosynthetic process"/>
    <property type="evidence" value="ECO:0007669"/>
    <property type="project" value="InterPro"/>
</dbReference>
<feature type="domain" description="Molybdopterin-guanine dinucleotide biosynthesis protein B (MobB)" evidence="1">
    <location>
        <begin position="6"/>
        <end position="122"/>
    </location>
</feature>
<dbReference type="InterPro" id="IPR052539">
    <property type="entry name" value="MGD_biosynthesis_adapter"/>
</dbReference>
<dbReference type="RefSeq" id="WP_143020567.1">
    <property type="nucleotide sequence ID" value="NZ_FNAR01000001.1"/>
</dbReference>
<organism evidence="2 3">
    <name type="scientific">Bhargavaea beijingensis</name>
    <dbReference type="NCBI Taxonomy" id="426756"/>
    <lineage>
        <taxon>Bacteria</taxon>
        <taxon>Bacillati</taxon>
        <taxon>Bacillota</taxon>
        <taxon>Bacilli</taxon>
        <taxon>Bacillales</taxon>
        <taxon>Caryophanaceae</taxon>
        <taxon>Bhargavaea</taxon>
    </lineage>
</organism>
<dbReference type="SUPFAM" id="SSF52540">
    <property type="entry name" value="P-loop containing nucleoside triphosphate hydrolases"/>
    <property type="match status" value="1"/>
</dbReference>
<evidence type="ECO:0000313" key="2">
    <source>
        <dbReference type="EMBL" id="SDD76078.1"/>
    </source>
</evidence>
<dbReference type="GO" id="GO:0005525">
    <property type="term" value="F:GTP binding"/>
    <property type="evidence" value="ECO:0007669"/>
    <property type="project" value="InterPro"/>
</dbReference>
<proteinExistence type="predicted"/>
<dbReference type="InterPro" id="IPR027417">
    <property type="entry name" value="P-loop_NTPase"/>
</dbReference>
<dbReference type="Proteomes" id="UP000198823">
    <property type="component" value="Unassembled WGS sequence"/>
</dbReference>
<dbReference type="NCBIfam" id="TIGR00176">
    <property type="entry name" value="mobB"/>
    <property type="match status" value="1"/>
</dbReference>
<gene>
    <name evidence="2" type="ORF">SAMN04488126_10114</name>
</gene>
<name>A0A1G6XD34_9BACL</name>
<sequence>MDTVRVLQVAGFKNSGKTTMIRALIAEAACRGFRTATVKHHGHGGTPALPDQETDSMQFFGDGAAASAVSGGGVIQLHLREAETGPLPLIRLAAAARPDLVLVEGFKQEPFEKIVLLRSGEDWQQLKGLPGIRLAVTAGTDAPGAPEIIAREDKEAIRGWFGRWLKGGTGDVHL</sequence>
<dbReference type="STRING" id="426756.SAMN04488126_10114"/>
<dbReference type="PANTHER" id="PTHR40072">
    <property type="entry name" value="MOLYBDOPTERIN-GUANINE DINUCLEOTIDE BIOSYNTHESIS ADAPTER PROTEIN-RELATED"/>
    <property type="match status" value="1"/>
</dbReference>